<keyword evidence="2" id="KW-1185">Reference proteome</keyword>
<gene>
    <name evidence="1" type="ORF">SAMN05444141_106112</name>
</gene>
<evidence type="ECO:0000313" key="1">
    <source>
        <dbReference type="EMBL" id="SFU00224.1"/>
    </source>
</evidence>
<dbReference type="Proteomes" id="UP000183371">
    <property type="component" value="Unassembled WGS sequence"/>
</dbReference>
<reference evidence="2" key="1">
    <citation type="submission" date="2016-10" db="EMBL/GenBank/DDBJ databases">
        <authorList>
            <person name="Varghese N."/>
            <person name="Submissions S."/>
        </authorList>
    </citation>
    <scope>NUCLEOTIDE SEQUENCE [LARGE SCALE GENOMIC DNA]</scope>
    <source>
        <strain evidence="2">DSM 17465</strain>
    </source>
</reference>
<sequence length="58" mass="6804">MRLLLVADKFLNQSIFTLWSEGKVRVLRSEDIWEIEVSLLNWLSIQKSNWILLAATKS</sequence>
<name>A0A1I7CLE9_9HYPH</name>
<protein>
    <submittedName>
        <fullName evidence="1">Uncharacterized protein</fullName>
    </submittedName>
</protein>
<dbReference type="EMBL" id="FPBD01000006">
    <property type="protein sequence ID" value="SFU00224.1"/>
    <property type="molecule type" value="Genomic_DNA"/>
</dbReference>
<dbReference type="AlphaFoldDB" id="A0A1I7CLE9"/>
<organism evidence="1 2">
    <name type="scientific">Pseudovibrio denitrificans</name>
    <dbReference type="NCBI Taxonomy" id="258256"/>
    <lineage>
        <taxon>Bacteria</taxon>
        <taxon>Pseudomonadati</taxon>
        <taxon>Pseudomonadota</taxon>
        <taxon>Alphaproteobacteria</taxon>
        <taxon>Hyphomicrobiales</taxon>
        <taxon>Stappiaceae</taxon>
        <taxon>Pseudovibrio</taxon>
    </lineage>
</organism>
<evidence type="ECO:0000313" key="2">
    <source>
        <dbReference type="Proteomes" id="UP000183371"/>
    </source>
</evidence>
<accession>A0A1I7CLE9</accession>
<proteinExistence type="predicted"/>